<dbReference type="eggNOG" id="arCOG00862">
    <property type="taxonomic scope" value="Archaea"/>
</dbReference>
<keyword evidence="3 9" id="KW-0028">Amino-acid biosynthesis</keyword>
<dbReference type="GO" id="GO:0042450">
    <property type="term" value="P:L-arginine biosynthetic process via ornithine"/>
    <property type="evidence" value="ECO:0007669"/>
    <property type="project" value="UniProtKB-UniRule"/>
</dbReference>
<sequence length="261" mass="27608">MIIVVKLGGSVVCKDPSKAIADLAKYADVAVVVHGGGCMVNEVMKAMGLQPKFLTHPGGVVSRFTDYETLRAFVMTMMWINKNIVASLASLRVPALGLSGADNMVLRAKRKEKVIIVDERGRQRVVDGGYSGKITEIDVKALLPPPLKVLAPIAVSEKGELLNIDGDQVAFEIASRLMSKLVILSDVDGLIIGGKVVGRLTPQEALELAKSDEVKGGMKRKLIAAAEAAKSGVETIIYNGLVESPIEKALAGAGTHIIPSS</sequence>
<dbReference type="Proteomes" id="UP000002654">
    <property type="component" value="Chromosome"/>
</dbReference>
<feature type="site" description="Transition state stabilizer" evidence="9">
    <location>
        <position position="221"/>
    </location>
</feature>
<dbReference type="PANTHER" id="PTHR23342">
    <property type="entry name" value="N-ACETYLGLUTAMATE SYNTHASE"/>
    <property type="match status" value="1"/>
</dbReference>
<feature type="domain" description="Aspartate/glutamate/uridylate kinase" evidence="10">
    <location>
        <begin position="1"/>
        <end position="239"/>
    </location>
</feature>
<dbReference type="EMBL" id="FN869859">
    <property type="protein sequence ID" value="CCC80798.1"/>
    <property type="molecule type" value="Genomic_DNA"/>
</dbReference>
<keyword evidence="12" id="KW-1185">Reference proteome</keyword>
<keyword evidence="6 9" id="KW-0418">Kinase</keyword>
<dbReference type="GO" id="GO:0003991">
    <property type="term" value="F:acetylglutamate kinase activity"/>
    <property type="evidence" value="ECO:0007669"/>
    <property type="project" value="TreeGrafter"/>
</dbReference>
<keyword evidence="1 9" id="KW-0963">Cytoplasm</keyword>
<name>G4RMG7_THETK</name>
<comment type="pathway">
    <text evidence="9">Amino-acid biosynthesis; L-lysine biosynthesis via AAA pathway; L-lysine from L-alpha-aminoadipate (Thermus route): step 2/5.</text>
</comment>
<dbReference type="PIRSF" id="PIRSF000728">
    <property type="entry name" value="NAGK"/>
    <property type="match status" value="1"/>
</dbReference>
<protein>
    <recommendedName>
        <fullName evidence="9">Putative [LysW]-aminoadipate/[LysW]-glutamate kinase</fullName>
        <ecNumber evidence="9">2.7.2.17</ecNumber>
        <ecNumber evidence="9">2.7.2.19</ecNumber>
    </recommendedName>
</protein>
<comment type="function">
    <text evidence="9">Involved in both the arginine and lysine biosynthetic pathways. Phosphorylates the LysW-bound precursors glutamate (for arginine biosynthesis), respectively alpha-aminoadipate (for lysine biosynthesis).</text>
</comment>
<comment type="similarity">
    <text evidence="9">Belongs to the acetylglutamate kinase family. LysZ subfamily.</text>
</comment>
<dbReference type="GO" id="GO:0043744">
    <property type="term" value="F:N2-acetyl-L-aminoadipate kinase activity"/>
    <property type="evidence" value="ECO:0007669"/>
    <property type="project" value="RHEA"/>
</dbReference>
<dbReference type="Pfam" id="PF00696">
    <property type="entry name" value="AA_kinase"/>
    <property type="match status" value="1"/>
</dbReference>
<evidence type="ECO:0000259" key="10">
    <source>
        <dbReference type="Pfam" id="PF00696"/>
    </source>
</evidence>
<keyword evidence="4 9" id="KW-0808">Transferase</keyword>
<evidence type="ECO:0000256" key="4">
    <source>
        <dbReference type="ARBA" id="ARBA00022679"/>
    </source>
</evidence>
<feature type="binding site" evidence="9">
    <location>
        <position position="63"/>
    </location>
    <ligand>
        <name>substrate</name>
    </ligand>
</feature>
<dbReference type="InterPro" id="IPR037529">
    <property type="entry name" value="LysZ"/>
</dbReference>
<dbReference type="PaxDb" id="768679-TTX_0121"/>
<organism evidence="11 12">
    <name type="scientific">Thermoproteus tenax (strain ATCC 35583 / DSM 2078 / JCM 9277 / NBRC 100435 / Kra 1)</name>
    <dbReference type="NCBI Taxonomy" id="768679"/>
    <lineage>
        <taxon>Archaea</taxon>
        <taxon>Thermoproteota</taxon>
        <taxon>Thermoprotei</taxon>
        <taxon>Thermoproteales</taxon>
        <taxon>Thermoproteaceae</taxon>
        <taxon>Thermoproteus</taxon>
    </lineage>
</organism>
<reference evidence="11 12" key="1">
    <citation type="journal article" date="2011" name="PLoS ONE">
        <title>The complete genome sequence of Thermoproteus tenax: a physiologically versatile member of the Crenarchaeota.</title>
        <authorList>
            <person name="Siebers B."/>
            <person name="Zaparty M."/>
            <person name="Raddatz G."/>
            <person name="Tjaden B."/>
            <person name="Albers S.V."/>
            <person name="Bell S.D."/>
            <person name="Blombach F."/>
            <person name="Kletzin A."/>
            <person name="Kyrpides N."/>
            <person name="Lanz C."/>
            <person name="Plagens A."/>
            <person name="Rampp M."/>
            <person name="Rosinus A."/>
            <person name="von Jan M."/>
            <person name="Makarova K.S."/>
            <person name="Klenk H.P."/>
            <person name="Schuster S.C."/>
            <person name="Hensel R."/>
        </authorList>
    </citation>
    <scope>NUCLEOTIDE SEQUENCE [LARGE SCALE GENOMIC DNA]</scope>
    <source>
        <strain evidence="12">ATCC 35583 / DSM 2078 / JCM 9277 / NBRC 100435 / Kra 1</strain>
    </source>
</reference>
<comment type="catalytic activity">
    <reaction evidence="9">
        <text>[amino-group carrier protein]-C-terminal-N-(1,4-dicarboxybutan-1-yl)-L-glutamine + ATP = [amino-group carrier protein]-C-terminal-N-(1-carboxy-5-phosphooxy-5-oxopentan-1-yl)-L-glutamine + ADP</text>
        <dbReference type="Rhea" id="RHEA:41944"/>
        <dbReference type="Rhea" id="RHEA-COMP:9694"/>
        <dbReference type="Rhea" id="RHEA-COMP:9712"/>
        <dbReference type="ChEBI" id="CHEBI:30616"/>
        <dbReference type="ChEBI" id="CHEBI:78499"/>
        <dbReference type="ChEBI" id="CHEBI:78503"/>
        <dbReference type="ChEBI" id="CHEBI:456216"/>
        <dbReference type="EC" id="2.7.2.17"/>
    </reaction>
</comment>
<feature type="binding site" evidence="9">
    <location>
        <position position="163"/>
    </location>
    <ligand>
        <name>substrate</name>
    </ligand>
</feature>
<feature type="binding site" evidence="9">
    <location>
        <begin position="36"/>
        <end position="37"/>
    </location>
    <ligand>
        <name>substrate</name>
    </ligand>
</feature>
<evidence type="ECO:0000256" key="1">
    <source>
        <dbReference type="ARBA" id="ARBA00022490"/>
    </source>
</evidence>
<evidence type="ECO:0000313" key="12">
    <source>
        <dbReference type="Proteomes" id="UP000002654"/>
    </source>
</evidence>
<comment type="subcellular location">
    <subcellularLocation>
        <location evidence="9">Cytoplasm</location>
    </subcellularLocation>
</comment>
<dbReference type="InterPro" id="IPR001048">
    <property type="entry name" value="Asp/Glu/Uridylate_kinase"/>
</dbReference>
<evidence type="ECO:0000256" key="7">
    <source>
        <dbReference type="ARBA" id="ARBA00022840"/>
    </source>
</evidence>
<dbReference type="SUPFAM" id="SSF53633">
    <property type="entry name" value="Carbamate kinase-like"/>
    <property type="match status" value="1"/>
</dbReference>
<dbReference type="HAMAP" id="MF_02082">
    <property type="entry name" value="LysZ"/>
    <property type="match status" value="1"/>
</dbReference>
<proteinExistence type="inferred from homology"/>
<dbReference type="UniPathway" id="UPA00033">
    <property type="reaction ID" value="UER00036"/>
</dbReference>
<dbReference type="STRING" id="768679.TTX_0121"/>
<gene>
    <name evidence="11" type="primary">lysZ/argB</name>
    <name evidence="9" type="synonym">lysZ</name>
    <name evidence="11" type="ordered locus">TTX_0121</name>
</gene>
<dbReference type="PANTHER" id="PTHR23342:SF0">
    <property type="entry name" value="N-ACETYLGLUTAMATE SYNTHASE, MITOCHONDRIAL"/>
    <property type="match status" value="1"/>
</dbReference>
<dbReference type="EC" id="2.7.2.19" evidence="9"/>
<dbReference type="Gene3D" id="3.40.1160.10">
    <property type="entry name" value="Acetylglutamate kinase-like"/>
    <property type="match status" value="1"/>
</dbReference>
<dbReference type="NCBIfam" id="NF010662">
    <property type="entry name" value="PRK14058.1-4"/>
    <property type="match status" value="1"/>
</dbReference>
<dbReference type="GO" id="GO:0005737">
    <property type="term" value="C:cytoplasm"/>
    <property type="evidence" value="ECO:0007669"/>
    <property type="project" value="UniProtKB-SubCell"/>
</dbReference>
<dbReference type="HOGENOM" id="CLU_053680_2_0_2"/>
<feature type="site" description="Transition state stabilizer" evidence="9">
    <location>
        <position position="6"/>
    </location>
</feature>
<dbReference type="PATRIC" id="fig|768679.9.peg.126"/>
<dbReference type="AlphaFoldDB" id="G4RMG7"/>
<dbReference type="InterPro" id="IPR004662">
    <property type="entry name" value="AcgluKinase_fam"/>
</dbReference>
<evidence type="ECO:0000256" key="8">
    <source>
        <dbReference type="ARBA" id="ARBA00023154"/>
    </source>
</evidence>
<dbReference type="KEGG" id="ttn:TTX_0121"/>
<evidence type="ECO:0000256" key="9">
    <source>
        <dbReference type="HAMAP-Rule" id="MF_02082"/>
    </source>
</evidence>
<keyword evidence="2 9" id="KW-0055">Arginine biosynthesis</keyword>
<dbReference type="GO" id="GO:0019878">
    <property type="term" value="P:lysine biosynthetic process via aminoadipic acid"/>
    <property type="evidence" value="ECO:0007669"/>
    <property type="project" value="UniProtKB-UniRule"/>
</dbReference>
<dbReference type="InterPro" id="IPR036393">
    <property type="entry name" value="AceGlu_kinase-like_sf"/>
</dbReference>
<keyword evidence="5 9" id="KW-0547">Nucleotide-binding</keyword>
<dbReference type="UniPathway" id="UPA00068"/>
<keyword evidence="8 9" id="KW-0457">Lysine biosynthesis</keyword>
<keyword evidence="7 9" id="KW-0067">ATP-binding</keyword>
<comment type="pathway">
    <text evidence="9">Amino-acid biosynthesis; L-arginine biosynthesis.</text>
</comment>
<accession>G4RMG7</accession>
<dbReference type="NCBIfam" id="TIGR00761">
    <property type="entry name" value="argB"/>
    <property type="match status" value="1"/>
</dbReference>
<dbReference type="EC" id="2.7.2.17" evidence="9"/>
<evidence type="ECO:0000256" key="3">
    <source>
        <dbReference type="ARBA" id="ARBA00022605"/>
    </source>
</evidence>
<evidence type="ECO:0000313" key="11">
    <source>
        <dbReference type="EMBL" id="CCC80798.1"/>
    </source>
</evidence>
<evidence type="ECO:0000256" key="6">
    <source>
        <dbReference type="ARBA" id="ARBA00022777"/>
    </source>
</evidence>
<comment type="catalytic activity">
    <reaction evidence="9">
        <text>[amino-group carrier protein]-C-terminal-gamma-(L-glutamyl)-L-glutamate + ATP = [amino-group carrier protein]-C-terminal-gamma-(5-phospho-L-glutamyl)-L-glutamate + ADP</text>
        <dbReference type="Rhea" id="RHEA:52632"/>
        <dbReference type="Rhea" id="RHEA-COMP:13311"/>
        <dbReference type="Rhea" id="RHEA-COMP:13313"/>
        <dbReference type="ChEBI" id="CHEBI:30616"/>
        <dbReference type="ChEBI" id="CHEBI:136714"/>
        <dbReference type="ChEBI" id="CHEBI:136717"/>
        <dbReference type="ChEBI" id="CHEBI:456216"/>
        <dbReference type="EC" id="2.7.2.19"/>
    </reaction>
</comment>
<dbReference type="GO" id="GO:0005524">
    <property type="term" value="F:ATP binding"/>
    <property type="evidence" value="ECO:0007669"/>
    <property type="project" value="UniProtKB-KW"/>
</dbReference>
<evidence type="ECO:0000256" key="2">
    <source>
        <dbReference type="ARBA" id="ARBA00022571"/>
    </source>
</evidence>
<evidence type="ECO:0000256" key="5">
    <source>
        <dbReference type="ARBA" id="ARBA00022741"/>
    </source>
</evidence>